<sequence>MVDDTADAPESRITQVHRDTVRAWAAGDQLSDAAAQWPEMRNVIKTWIRENVKQFDAHATPVLHRAAPLAPLLREQRDGAARGASWDLLVAEHEIQDQDLHDFFPAHTAPPKDASTWDVVLEGAPLDRACEDVCAMLDELDGPPFTVQRLSELLMEPQAHYHTRSKYLAALSRVLAISPIAEAAPSSVAPDTPVFRMRASSEALPIYSPIPFLVPPMASAGTAGTPSESLGVPPGPIDELDSTEARGVVDQEVHPLSAATHVDIPDKRARTESAT</sequence>
<dbReference type="AlphaFoldDB" id="A0AAF0J4J2"/>
<reference evidence="3" key="1">
    <citation type="submission" date="2023-03" db="EMBL/GenBank/DDBJ databases">
        <title>Mating type loci evolution in Malassezia.</title>
        <authorList>
            <person name="Coelho M.A."/>
        </authorList>
    </citation>
    <scope>NUCLEOTIDE SEQUENCE</scope>
    <source>
        <strain evidence="3">CBS 9557</strain>
    </source>
</reference>
<feature type="region of interest" description="Disordered" evidence="2">
    <location>
        <begin position="220"/>
        <end position="241"/>
    </location>
</feature>
<feature type="compositionally biased region" description="Basic and acidic residues" evidence="2">
    <location>
        <begin position="263"/>
        <end position="275"/>
    </location>
</feature>
<dbReference type="GO" id="GO:0030289">
    <property type="term" value="C:protein phosphatase 4 complex"/>
    <property type="evidence" value="ECO:0007669"/>
    <property type="project" value="InterPro"/>
</dbReference>
<evidence type="ECO:0000313" key="3">
    <source>
        <dbReference type="EMBL" id="WFD28088.1"/>
    </source>
</evidence>
<comment type="similarity">
    <text evidence="1">Belongs to the PPP4R2 family.</text>
</comment>
<dbReference type="Proteomes" id="UP001213623">
    <property type="component" value="Chromosome 5"/>
</dbReference>
<dbReference type="GO" id="GO:0005737">
    <property type="term" value="C:cytoplasm"/>
    <property type="evidence" value="ECO:0007669"/>
    <property type="project" value="TreeGrafter"/>
</dbReference>
<dbReference type="Pfam" id="PF09184">
    <property type="entry name" value="PPP4R2"/>
    <property type="match status" value="1"/>
</dbReference>
<evidence type="ECO:0000313" key="4">
    <source>
        <dbReference type="Proteomes" id="UP001213623"/>
    </source>
</evidence>
<evidence type="ECO:0000256" key="1">
    <source>
        <dbReference type="ARBA" id="ARBA00009207"/>
    </source>
</evidence>
<dbReference type="PANTHER" id="PTHR16487:SF0">
    <property type="entry name" value="PROTEIN PHOSPHATASE 4 REGULATORY SUBUNIT 2-RELATED"/>
    <property type="match status" value="1"/>
</dbReference>
<keyword evidence="4" id="KW-1185">Reference proteome</keyword>
<dbReference type="GO" id="GO:0019888">
    <property type="term" value="F:protein phosphatase regulator activity"/>
    <property type="evidence" value="ECO:0007669"/>
    <property type="project" value="InterPro"/>
</dbReference>
<dbReference type="EMBL" id="CP119896">
    <property type="protein sequence ID" value="WFD28088.1"/>
    <property type="molecule type" value="Genomic_DNA"/>
</dbReference>
<name>A0AAF0J4J2_9BASI</name>
<dbReference type="GO" id="GO:0005634">
    <property type="term" value="C:nucleus"/>
    <property type="evidence" value="ECO:0007669"/>
    <property type="project" value="TreeGrafter"/>
</dbReference>
<evidence type="ECO:0000256" key="2">
    <source>
        <dbReference type="SAM" id="MobiDB-lite"/>
    </source>
</evidence>
<proteinExistence type="inferred from homology"/>
<organism evidence="3 4">
    <name type="scientific">Malassezia nana</name>
    <dbReference type="NCBI Taxonomy" id="180528"/>
    <lineage>
        <taxon>Eukaryota</taxon>
        <taxon>Fungi</taxon>
        <taxon>Dikarya</taxon>
        <taxon>Basidiomycota</taxon>
        <taxon>Ustilaginomycotina</taxon>
        <taxon>Malasseziomycetes</taxon>
        <taxon>Malasseziales</taxon>
        <taxon>Malasseziaceae</taxon>
        <taxon>Malassezia</taxon>
    </lineage>
</organism>
<dbReference type="PANTHER" id="PTHR16487">
    <property type="entry name" value="PPP4R2-RELATED PROTEIN"/>
    <property type="match status" value="1"/>
</dbReference>
<feature type="region of interest" description="Disordered" evidence="2">
    <location>
        <begin position="254"/>
        <end position="275"/>
    </location>
</feature>
<gene>
    <name evidence="3" type="ORF">MNAN1_003094</name>
</gene>
<dbReference type="InterPro" id="IPR015267">
    <property type="entry name" value="PPP4R2"/>
</dbReference>
<protein>
    <submittedName>
        <fullName evidence="3">Uncharacterized protein</fullName>
    </submittedName>
</protein>
<accession>A0AAF0J4J2</accession>